<dbReference type="InterPro" id="IPR023296">
    <property type="entry name" value="Glyco_hydro_beta-prop_sf"/>
</dbReference>
<feature type="active site" description="Proton donor" evidence="4">
    <location>
        <position position="195"/>
    </location>
</feature>
<comment type="caution">
    <text evidence="8">The sequence shown here is derived from an EMBL/GenBank/DDBJ whole genome shotgun (WGS) entry which is preliminary data.</text>
</comment>
<keyword evidence="3 6" id="KW-0326">Glycosidase</keyword>
<dbReference type="InterPro" id="IPR013320">
    <property type="entry name" value="ConA-like_dom_sf"/>
</dbReference>
<evidence type="ECO:0000259" key="7">
    <source>
        <dbReference type="Pfam" id="PF17851"/>
    </source>
</evidence>
<dbReference type="SUPFAM" id="SSF75005">
    <property type="entry name" value="Arabinanase/levansucrase/invertase"/>
    <property type="match status" value="1"/>
</dbReference>
<dbReference type="GeneID" id="77729180"/>
<dbReference type="Gene3D" id="2.60.120.200">
    <property type="match status" value="1"/>
</dbReference>
<dbReference type="Pfam" id="PF17851">
    <property type="entry name" value="GH43_C2"/>
    <property type="match status" value="1"/>
</dbReference>
<keyword evidence="2 6" id="KW-0378">Hydrolase</keyword>
<gene>
    <name evidence="8" type="ORF">MKK02DRAFT_38181</name>
</gene>
<protein>
    <submittedName>
        <fullName evidence="8">Glycosyl hydrolase</fullName>
    </submittedName>
</protein>
<evidence type="ECO:0000256" key="2">
    <source>
        <dbReference type="ARBA" id="ARBA00022801"/>
    </source>
</evidence>
<organism evidence="8 9">
    <name type="scientific">Dioszegia hungarica</name>
    <dbReference type="NCBI Taxonomy" id="4972"/>
    <lineage>
        <taxon>Eukaryota</taxon>
        <taxon>Fungi</taxon>
        <taxon>Dikarya</taxon>
        <taxon>Basidiomycota</taxon>
        <taxon>Agaricomycotina</taxon>
        <taxon>Tremellomycetes</taxon>
        <taxon>Tremellales</taxon>
        <taxon>Bulleribasidiaceae</taxon>
        <taxon>Dioszegia</taxon>
    </lineage>
</organism>
<dbReference type="RefSeq" id="XP_052943304.1">
    <property type="nucleotide sequence ID" value="XM_053089975.1"/>
</dbReference>
<comment type="similarity">
    <text evidence="1 6">Belongs to the glycosyl hydrolase 43 family.</text>
</comment>
<dbReference type="PANTHER" id="PTHR42812">
    <property type="entry name" value="BETA-XYLOSIDASE"/>
    <property type="match status" value="1"/>
</dbReference>
<evidence type="ECO:0000256" key="6">
    <source>
        <dbReference type="RuleBase" id="RU361187"/>
    </source>
</evidence>
<dbReference type="Pfam" id="PF04616">
    <property type="entry name" value="Glyco_hydro_43"/>
    <property type="match status" value="1"/>
</dbReference>
<accession>A0AA38H2L8</accession>
<evidence type="ECO:0000313" key="8">
    <source>
        <dbReference type="EMBL" id="KAI9633527.1"/>
    </source>
</evidence>
<feature type="active site" description="Proton acceptor" evidence="4">
    <location>
        <position position="13"/>
    </location>
</feature>
<evidence type="ECO:0000256" key="1">
    <source>
        <dbReference type="ARBA" id="ARBA00009865"/>
    </source>
</evidence>
<proteinExistence type="inferred from homology"/>
<dbReference type="GO" id="GO:0004553">
    <property type="term" value="F:hydrolase activity, hydrolyzing O-glycosyl compounds"/>
    <property type="evidence" value="ECO:0007669"/>
    <property type="project" value="InterPro"/>
</dbReference>
<evidence type="ECO:0000256" key="4">
    <source>
        <dbReference type="PIRSR" id="PIRSR606710-1"/>
    </source>
</evidence>
<evidence type="ECO:0000313" key="9">
    <source>
        <dbReference type="Proteomes" id="UP001164286"/>
    </source>
</evidence>
<dbReference type="InterPro" id="IPR006710">
    <property type="entry name" value="Glyco_hydro_43"/>
</dbReference>
<dbReference type="CDD" id="cd18617">
    <property type="entry name" value="GH43_XynB-like"/>
    <property type="match status" value="1"/>
</dbReference>
<dbReference type="PANTHER" id="PTHR42812:SF16">
    <property type="entry name" value="HYDROLASE, PUTATIVE (AFU_ORTHOLOGUE AFUA_7G06110)-RELATED"/>
    <property type="match status" value="1"/>
</dbReference>
<reference evidence="8" key="1">
    <citation type="journal article" date="2022" name="G3 (Bethesda)">
        <title>High quality genome of the basidiomycete yeast Dioszegia hungarica PDD-24b-2 isolated from cloud water.</title>
        <authorList>
            <person name="Jarrige D."/>
            <person name="Haridas S."/>
            <person name="Bleykasten-Grosshans C."/>
            <person name="Joly M."/>
            <person name="Nadalig T."/>
            <person name="Sancelme M."/>
            <person name="Vuilleumier S."/>
            <person name="Grigoriev I.V."/>
            <person name="Amato P."/>
            <person name="Bringel F."/>
        </authorList>
    </citation>
    <scope>NUCLEOTIDE SEQUENCE</scope>
    <source>
        <strain evidence="8">PDD-24b-2</strain>
    </source>
</reference>
<feature type="domain" description="Beta-xylosidase C-terminal Concanavalin A-like" evidence="7">
    <location>
        <begin position="329"/>
        <end position="524"/>
    </location>
</feature>
<name>A0AA38H2L8_9TREE</name>
<keyword evidence="9" id="KW-1185">Reference proteome</keyword>
<feature type="site" description="Important for catalytic activity, responsible for pKa modulation of the active site Glu and correct orientation of both the proton donor and substrate" evidence="5">
    <location>
        <position position="129"/>
    </location>
</feature>
<dbReference type="Proteomes" id="UP001164286">
    <property type="component" value="Unassembled WGS sequence"/>
</dbReference>
<evidence type="ECO:0000256" key="5">
    <source>
        <dbReference type="PIRSR" id="PIRSR606710-2"/>
    </source>
</evidence>
<dbReference type="GO" id="GO:0005975">
    <property type="term" value="P:carbohydrate metabolic process"/>
    <property type="evidence" value="ECO:0007669"/>
    <property type="project" value="InterPro"/>
</dbReference>
<dbReference type="InterPro" id="IPR051795">
    <property type="entry name" value="Glycosyl_Hydrlase_43"/>
</dbReference>
<dbReference type="SUPFAM" id="SSF49899">
    <property type="entry name" value="Concanavalin A-like lectins/glucanases"/>
    <property type="match status" value="1"/>
</dbReference>
<sequence length="531" mass="59969">MASNPIVPGFNPDPSVCRVGKDYYLATSTFEFFPGVPIYHSTDLVNWKLIGHALNRPSQLYMRTEVAGAGIFAPTLRYHKGRWYMTTCCVRTRNDGVHDEIRGFIVSTDDIWDDSKWSDPIPIDMVGIDQDLFFDDDDKVYLCTSRLGPSYGGGPRQPSGALLTTYGAEIDITTGRNLTRPVMLRDSDQINRIAEGPHMYKRNGWYYLMIAEGGTEEHHQEWIFRSKSPLGPYEHPPEGINPLVHNGPESTEVMCTGHADMFEGVDGRWWVTMLATRPQGDGKVAQLGRETFLAPVEWTQEGWPVFNGREKIGLTVKGIETGPKPTEWSDDFSSDKLNLGWYSVRTPVRQEHSLSARPNTLTLYGNPFRIDQRESPALLCRKQQYHSGTWLTTLDFEPDSEYDEAGTAVFWSNFSFISMIIRKKGQGRELVLRWNRYEDDKREEVVTSLKTANGPIQLGFRAAPTSYTPFYQESAADSPTDLQTLDSNVICRNKIWDSPFTGTHFALFAQGADGEVCLTPAHFGRTSFVPN</sequence>
<dbReference type="AlphaFoldDB" id="A0AA38H2L8"/>
<dbReference type="Gene3D" id="2.115.10.20">
    <property type="entry name" value="Glycosyl hydrolase domain, family 43"/>
    <property type="match status" value="1"/>
</dbReference>
<evidence type="ECO:0000256" key="3">
    <source>
        <dbReference type="ARBA" id="ARBA00023295"/>
    </source>
</evidence>
<dbReference type="InterPro" id="IPR041542">
    <property type="entry name" value="GH43_C2"/>
</dbReference>
<dbReference type="EMBL" id="JAKWFO010000008">
    <property type="protein sequence ID" value="KAI9633527.1"/>
    <property type="molecule type" value="Genomic_DNA"/>
</dbReference>